<feature type="domain" description="Ig-like" evidence="9">
    <location>
        <begin position="411"/>
        <end position="494"/>
    </location>
</feature>
<evidence type="ECO:0000256" key="4">
    <source>
        <dbReference type="ARBA" id="ARBA00023136"/>
    </source>
</evidence>
<keyword evidence="7" id="KW-0812">Transmembrane</keyword>
<evidence type="ECO:0000313" key="11">
    <source>
        <dbReference type="Proteomes" id="UP001159427"/>
    </source>
</evidence>
<evidence type="ECO:0000256" key="2">
    <source>
        <dbReference type="ARBA" id="ARBA00022729"/>
    </source>
</evidence>
<keyword evidence="11" id="KW-1185">Reference proteome</keyword>
<keyword evidence="6" id="KW-0325">Glycoprotein</keyword>
<comment type="caution">
    <text evidence="10">The sequence shown here is derived from an EMBL/GenBank/DDBJ whole genome shotgun (WGS) entry which is preliminary data.</text>
</comment>
<dbReference type="InterPro" id="IPR036179">
    <property type="entry name" value="Ig-like_dom_sf"/>
</dbReference>
<dbReference type="InterPro" id="IPR051427">
    <property type="entry name" value="Nectin/Nectin-like"/>
</dbReference>
<dbReference type="PROSITE" id="PS50835">
    <property type="entry name" value="IG_LIKE"/>
    <property type="match status" value="2"/>
</dbReference>
<dbReference type="PANTHER" id="PTHR23277:SF108">
    <property type="entry name" value="FASCICLIN-3"/>
    <property type="match status" value="1"/>
</dbReference>
<name>A0ABN8MQ28_9CNID</name>
<dbReference type="InterPro" id="IPR003598">
    <property type="entry name" value="Ig_sub2"/>
</dbReference>
<dbReference type="SMART" id="SM00408">
    <property type="entry name" value="IGc2"/>
    <property type="match status" value="1"/>
</dbReference>
<feature type="transmembrane region" description="Helical" evidence="7">
    <location>
        <begin position="509"/>
        <end position="528"/>
    </location>
</feature>
<dbReference type="Gene3D" id="2.60.40.10">
    <property type="entry name" value="Immunoglobulins"/>
    <property type="match status" value="4"/>
</dbReference>
<dbReference type="SMART" id="SM00409">
    <property type="entry name" value="IG"/>
    <property type="match status" value="4"/>
</dbReference>
<keyword evidence="4 7" id="KW-0472">Membrane</keyword>
<evidence type="ECO:0000313" key="10">
    <source>
        <dbReference type="EMBL" id="CAH3030409.1"/>
    </source>
</evidence>
<evidence type="ECO:0000256" key="7">
    <source>
        <dbReference type="SAM" id="Phobius"/>
    </source>
</evidence>
<evidence type="ECO:0000256" key="6">
    <source>
        <dbReference type="ARBA" id="ARBA00023180"/>
    </source>
</evidence>
<evidence type="ECO:0000256" key="1">
    <source>
        <dbReference type="ARBA" id="ARBA00004370"/>
    </source>
</evidence>
<dbReference type="PANTHER" id="PTHR23277">
    <property type="entry name" value="NECTIN-RELATED"/>
    <property type="match status" value="1"/>
</dbReference>
<comment type="subcellular location">
    <subcellularLocation>
        <location evidence="1">Membrane</location>
    </subcellularLocation>
</comment>
<feature type="signal peptide" evidence="8">
    <location>
        <begin position="1"/>
        <end position="15"/>
    </location>
</feature>
<dbReference type="Proteomes" id="UP001159427">
    <property type="component" value="Unassembled WGS sequence"/>
</dbReference>
<accession>A0ABN8MQ28</accession>
<dbReference type="InterPro" id="IPR003599">
    <property type="entry name" value="Ig_sub"/>
</dbReference>
<reference evidence="10 11" key="1">
    <citation type="submission" date="2022-05" db="EMBL/GenBank/DDBJ databases">
        <authorList>
            <consortium name="Genoscope - CEA"/>
            <person name="William W."/>
        </authorList>
    </citation>
    <scope>NUCLEOTIDE SEQUENCE [LARGE SCALE GENOMIC DNA]</scope>
</reference>
<proteinExistence type="predicted"/>
<dbReference type="SUPFAM" id="SSF48726">
    <property type="entry name" value="Immunoglobulin"/>
    <property type="match status" value="2"/>
</dbReference>
<organism evidence="10 11">
    <name type="scientific">Porites evermanni</name>
    <dbReference type="NCBI Taxonomy" id="104178"/>
    <lineage>
        <taxon>Eukaryota</taxon>
        <taxon>Metazoa</taxon>
        <taxon>Cnidaria</taxon>
        <taxon>Anthozoa</taxon>
        <taxon>Hexacorallia</taxon>
        <taxon>Scleractinia</taxon>
        <taxon>Fungiina</taxon>
        <taxon>Poritidae</taxon>
        <taxon>Porites</taxon>
    </lineage>
</organism>
<keyword evidence="2 8" id="KW-0732">Signal</keyword>
<dbReference type="EMBL" id="CALNXI010000632">
    <property type="protein sequence ID" value="CAH3030409.1"/>
    <property type="molecule type" value="Genomic_DNA"/>
</dbReference>
<evidence type="ECO:0000256" key="5">
    <source>
        <dbReference type="ARBA" id="ARBA00023157"/>
    </source>
</evidence>
<dbReference type="InterPro" id="IPR007110">
    <property type="entry name" value="Ig-like_dom"/>
</dbReference>
<sequence>MIALFTFIGWGAVFSRVPSDLVRAVPGSDVTFQWSLAENLTSLPDFQALVFGLWRHGFVATYITTVTRNGHAIPNPDLKKEAPRLDGRVQWKGNLSKSLVAFQISDVRIQDQTDYGLLLNFGPFRHSPTDSVRLEVEDASSMITALPSALQSLPIRARKGKNLTFHCEFRVAAEDEALYEGIAVGVWERGEIALTLMTVTKEYSIVMNPKLYKEGPEYSQRVRAHLSTNNSSNTSKVLVELAEVKESDERSYGCSMYFGPFREPLGSSVSVYVEGTNSNSNGLPFLTNDNDDTRTVRANKDVALPCPVLSEVIQLDRTFKALYWSYCTSKNCSTIETKWSWMAGMTNSRATKVVDKGPYNGRVNLTRNGTLILSNVQISDGTDYMCTVQRVNFTSAERYFVTLIVNATEPPSITNRSKDKVTVLEGKPLVLFCEAKGYPSPHFTWSKNGKLLPSSDNGTKFIIHETSKKDAGVYRCEASNSVGTVGYSFTVEITSKAGDRGKKLTPLKIALLSVGVAVVLLVVGCCVWRRKTADSRRGYATV</sequence>
<feature type="domain" description="Ig-like" evidence="9">
    <location>
        <begin position="284"/>
        <end position="402"/>
    </location>
</feature>
<gene>
    <name evidence="10" type="ORF">PEVE_00037942</name>
</gene>
<dbReference type="Pfam" id="PF13927">
    <property type="entry name" value="Ig_3"/>
    <property type="match status" value="1"/>
</dbReference>
<evidence type="ECO:0000256" key="8">
    <source>
        <dbReference type="SAM" id="SignalP"/>
    </source>
</evidence>
<keyword evidence="3" id="KW-0677">Repeat</keyword>
<protein>
    <recommendedName>
        <fullName evidence="9">Ig-like domain-containing protein</fullName>
    </recommendedName>
</protein>
<keyword evidence="7" id="KW-1133">Transmembrane helix</keyword>
<feature type="chain" id="PRO_5045862605" description="Ig-like domain-containing protein" evidence="8">
    <location>
        <begin position="16"/>
        <end position="542"/>
    </location>
</feature>
<dbReference type="InterPro" id="IPR013783">
    <property type="entry name" value="Ig-like_fold"/>
</dbReference>
<keyword evidence="5" id="KW-1015">Disulfide bond</keyword>
<evidence type="ECO:0000256" key="3">
    <source>
        <dbReference type="ARBA" id="ARBA00022737"/>
    </source>
</evidence>
<evidence type="ECO:0000259" key="9">
    <source>
        <dbReference type="PROSITE" id="PS50835"/>
    </source>
</evidence>